<dbReference type="AlphaFoldDB" id="A0A080LVS2"/>
<dbReference type="GO" id="GO:0006355">
    <property type="term" value="P:regulation of DNA-templated transcription"/>
    <property type="evidence" value="ECO:0007669"/>
    <property type="project" value="InterPro"/>
</dbReference>
<dbReference type="EMBL" id="JDVG02000343">
    <property type="protein sequence ID" value="KFB72731.1"/>
    <property type="molecule type" value="Genomic_DNA"/>
</dbReference>
<evidence type="ECO:0000313" key="2">
    <source>
        <dbReference type="EMBL" id="KFB72731.1"/>
    </source>
</evidence>
<gene>
    <name evidence="2" type="ORF">AW09_002054</name>
</gene>
<comment type="caution">
    <text evidence="2">The sequence shown here is derived from an EMBL/GenBank/DDBJ whole genome shotgun (WGS) entry which is preliminary data.</text>
</comment>
<dbReference type="Pfam" id="PF16762">
    <property type="entry name" value="RHH_6"/>
    <property type="match status" value="1"/>
</dbReference>
<accession>A0A080LVS2</accession>
<reference evidence="2 3" key="1">
    <citation type="submission" date="2014-02" db="EMBL/GenBank/DDBJ databases">
        <title>Expanding our view of genomic diversity in Candidatus Accumulibacter clades.</title>
        <authorList>
            <person name="Skennerton C.T."/>
            <person name="Barr J.J."/>
            <person name="Slater F.R."/>
            <person name="Bond P.L."/>
            <person name="Tyson G.W."/>
        </authorList>
    </citation>
    <scope>NUCLEOTIDE SEQUENCE [LARGE SCALE GENOMIC DNA]</scope>
    <source>
        <strain evidence="3">BA-91</strain>
    </source>
</reference>
<dbReference type="InterPro" id="IPR013321">
    <property type="entry name" value="Arc_rbn_hlx_hlx"/>
</dbReference>
<sequence>MLTHKGEQMANEETTRLTVTFSRETDLALRAYLGAQGMRKGDLSKFIEDAVRWRMFDQAVQGVKARNADVSADELQAAIDEACANVRSEMWPTLSKAS</sequence>
<dbReference type="Proteomes" id="UP000020077">
    <property type="component" value="Unassembled WGS sequence"/>
</dbReference>
<dbReference type="Gene3D" id="1.10.1220.10">
    <property type="entry name" value="Met repressor-like"/>
    <property type="match status" value="1"/>
</dbReference>
<dbReference type="InterPro" id="IPR031914">
    <property type="entry name" value="XACb0070_RHH_dom"/>
</dbReference>
<evidence type="ECO:0000313" key="3">
    <source>
        <dbReference type="Proteomes" id="UP000020077"/>
    </source>
</evidence>
<name>A0A080LVS2_9PROT</name>
<feature type="domain" description="XACb0070 ribbon-helix-helix" evidence="1">
    <location>
        <begin position="13"/>
        <end position="87"/>
    </location>
</feature>
<proteinExistence type="predicted"/>
<organism evidence="2 3">
    <name type="scientific">Candidatus Accumulibacter phosphatis</name>
    <dbReference type="NCBI Taxonomy" id="327160"/>
    <lineage>
        <taxon>Bacteria</taxon>
        <taxon>Pseudomonadati</taxon>
        <taxon>Pseudomonadota</taxon>
        <taxon>Betaproteobacteria</taxon>
        <taxon>Candidatus Accumulibacter</taxon>
    </lineage>
</organism>
<protein>
    <recommendedName>
        <fullName evidence="1">XACb0070 ribbon-helix-helix domain-containing protein</fullName>
    </recommendedName>
</protein>
<evidence type="ECO:0000259" key="1">
    <source>
        <dbReference type="Pfam" id="PF16762"/>
    </source>
</evidence>